<dbReference type="PROSITE" id="PS51257">
    <property type="entry name" value="PROKAR_LIPOPROTEIN"/>
    <property type="match status" value="1"/>
</dbReference>
<dbReference type="Proteomes" id="UP000318313">
    <property type="component" value="Chromosome"/>
</dbReference>
<protein>
    <recommendedName>
        <fullName evidence="4">Carboxypeptidase regulatory-like domain-containing protein</fullName>
    </recommendedName>
</protein>
<feature type="chain" id="PRO_5022034553" description="Carboxypeptidase regulatory-like domain-containing protein" evidence="1">
    <location>
        <begin position="36"/>
        <end position="173"/>
    </location>
</feature>
<sequence length="173" mass="18351" precursor="true">MNLCRPRFIIHIGRNSRMCLTLLSICFLSACGANSENSKITADLVPVTGTATFKGKPLAGASITLIPQQGESGTQMASAVTNDSGTFELITPMPNVKLEDLKGAIPGRYKVVISKFLMPDGSALPPGTTEADAMTEGAKESLPPVYSNFEKTKLAADIKKETGEGTKLDFVLN</sequence>
<dbReference type="AlphaFoldDB" id="A0A518IC61"/>
<accession>A0A518IC61</accession>
<dbReference type="KEGG" id="gfm:Enr17x_27280"/>
<name>A0A518IC61_9PLAN</name>
<gene>
    <name evidence="2" type="ORF">Enr17x_27280</name>
</gene>
<evidence type="ECO:0008006" key="4">
    <source>
        <dbReference type="Google" id="ProtNLM"/>
    </source>
</evidence>
<keyword evidence="3" id="KW-1185">Reference proteome</keyword>
<keyword evidence="1" id="KW-0732">Signal</keyword>
<evidence type="ECO:0000313" key="3">
    <source>
        <dbReference type="Proteomes" id="UP000318313"/>
    </source>
</evidence>
<evidence type="ECO:0000313" key="2">
    <source>
        <dbReference type="EMBL" id="QDV50686.1"/>
    </source>
</evidence>
<evidence type="ECO:0000256" key="1">
    <source>
        <dbReference type="SAM" id="SignalP"/>
    </source>
</evidence>
<reference evidence="2 3" key="1">
    <citation type="submission" date="2019-03" db="EMBL/GenBank/DDBJ databases">
        <title>Deep-cultivation of Planctomycetes and their phenomic and genomic characterization uncovers novel biology.</title>
        <authorList>
            <person name="Wiegand S."/>
            <person name="Jogler M."/>
            <person name="Boedeker C."/>
            <person name="Pinto D."/>
            <person name="Vollmers J."/>
            <person name="Rivas-Marin E."/>
            <person name="Kohn T."/>
            <person name="Peeters S.H."/>
            <person name="Heuer A."/>
            <person name="Rast P."/>
            <person name="Oberbeckmann S."/>
            <person name="Bunk B."/>
            <person name="Jeske O."/>
            <person name="Meyerdierks A."/>
            <person name="Storesund J.E."/>
            <person name="Kallscheuer N."/>
            <person name="Luecker S."/>
            <person name="Lage O.M."/>
            <person name="Pohl T."/>
            <person name="Merkel B.J."/>
            <person name="Hornburger P."/>
            <person name="Mueller R.-W."/>
            <person name="Bruemmer F."/>
            <person name="Labrenz M."/>
            <person name="Spormann A.M."/>
            <person name="Op den Camp H."/>
            <person name="Overmann J."/>
            <person name="Amann R."/>
            <person name="Jetten M.S.M."/>
            <person name="Mascher T."/>
            <person name="Medema M.H."/>
            <person name="Devos D.P."/>
            <person name="Kaster A.-K."/>
            <person name="Ovreas L."/>
            <person name="Rohde M."/>
            <person name="Galperin M.Y."/>
            <person name="Jogler C."/>
        </authorList>
    </citation>
    <scope>NUCLEOTIDE SEQUENCE [LARGE SCALE GENOMIC DNA]</scope>
    <source>
        <strain evidence="2 3">Enr17</strain>
    </source>
</reference>
<organism evidence="2 3">
    <name type="scientific">Gimesia fumaroli</name>
    <dbReference type="NCBI Taxonomy" id="2527976"/>
    <lineage>
        <taxon>Bacteria</taxon>
        <taxon>Pseudomonadati</taxon>
        <taxon>Planctomycetota</taxon>
        <taxon>Planctomycetia</taxon>
        <taxon>Planctomycetales</taxon>
        <taxon>Planctomycetaceae</taxon>
        <taxon>Gimesia</taxon>
    </lineage>
</organism>
<dbReference type="EMBL" id="CP037452">
    <property type="protein sequence ID" value="QDV50686.1"/>
    <property type="molecule type" value="Genomic_DNA"/>
</dbReference>
<feature type="signal peptide" evidence="1">
    <location>
        <begin position="1"/>
        <end position="35"/>
    </location>
</feature>
<proteinExistence type="predicted"/>